<protein>
    <submittedName>
        <fullName evidence="1">Uncharacterized protein</fullName>
    </submittedName>
</protein>
<evidence type="ECO:0000313" key="2">
    <source>
        <dbReference type="Proteomes" id="UP000033900"/>
    </source>
</evidence>
<accession>A0A0M2HYM5</accession>
<comment type="caution">
    <text evidence="1">The sequence shown here is derived from an EMBL/GenBank/DDBJ whole genome shotgun (WGS) entry which is preliminary data.</text>
</comment>
<proteinExistence type="predicted"/>
<evidence type="ECO:0000313" key="1">
    <source>
        <dbReference type="EMBL" id="KJL49548.1"/>
    </source>
</evidence>
<dbReference type="STRING" id="273678.RS84_00022"/>
<dbReference type="Proteomes" id="UP000033900">
    <property type="component" value="Unassembled WGS sequence"/>
</dbReference>
<reference evidence="1 2" key="1">
    <citation type="submission" date="2015-02" db="EMBL/GenBank/DDBJ databases">
        <title>Draft genome sequences of ten Microbacterium spp. with emphasis on heavy metal contaminated environments.</title>
        <authorList>
            <person name="Corretto E."/>
        </authorList>
    </citation>
    <scope>NUCLEOTIDE SEQUENCE [LARGE SCALE GENOMIC DNA]</scope>
    <source>
        <strain evidence="1 2">SA35</strain>
    </source>
</reference>
<name>A0A0M2HYM5_9MICO</name>
<dbReference type="RefSeq" id="WP_152641702.1">
    <property type="nucleotide sequence ID" value="NZ_JYJB01000002.1"/>
</dbReference>
<dbReference type="AlphaFoldDB" id="A0A0M2HYM5"/>
<keyword evidence="2" id="KW-1185">Reference proteome</keyword>
<gene>
    <name evidence="1" type="ORF">RS84_00022</name>
</gene>
<sequence length="60" mass="6730">MNEHEKVKTDLTAGTLSTEDREKFLRARGLVPGTPDEKAAAIRAQWPDEDILMAMELGQF</sequence>
<dbReference type="EMBL" id="JYJB01000002">
    <property type="protein sequence ID" value="KJL49548.1"/>
    <property type="molecule type" value="Genomic_DNA"/>
</dbReference>
<organism evidence="1 2">
    <name type="scientific">Microbacterium hydrocarbonoxydans</name>
    <dbReference type="NCBI Taxonomy" id="273678"/>
    <lineage>
        <taxon>Bacteria</taxon>
        <taxon>Bacillati</taxon>
        <taxon>Actinomycetota</taxon>
        <taxon>Actinomycetes</taxon>
        <taxon>Micrococcales</taxon>
        <taxon>Microbacteriaceae</taxon>
        <taxon>Microbacterium</taxon>
    </lineage>
</organism>